<dbReference type="GO" id="GO:0051539">
    <property type="term" value="F:4 iron, 4 sulfur cluster binding"/>
    <property type="evidence" value="ECO:0007669"/>
    <property type="project" value="UniProtKB-KW"/>
</dbReference>
<keyword evidence="3" id="KW-0949">S-adenosyl-L-methionine</keyword>
<dbReference type="eggNOG" id="COG1242">
    <property type="taxonomic scope" value="Bacteria"/>
</dbReference>
<gene>
    <name evidence="8" type="ORF">Dthio_PD0941</name>
</gene>
<evidence type="ECO:0000313" key="9">
    <source>
        <dbReference type="Proteomes" id="UP000005496"/>
    </source>
</evidence>
<reference evidence="8" key="1">
    <citation type="submission" date="2010-05" db="EMBL/GenBank/DDBJ databases">
        <title>The draft genome of Desulfonatronospira thiodismutans ASO3-1.</title>
        <authorList>
            <consortium name="US DOE Joint Genome Institute (JGI-PGF)"/>
            <person name="Lucas S."/>
            <person name="Copeland A."/>
            <person name="Lapidus A."/>
            <person name="Cheng J.-F."/>
            <person name="Bruce D."/>
            <person name="Goodwin L."/>
            <person name="Pitluck S."/>
            <person name="Chertkov O."/>
            <person name="Brettin T."/>
            <person name="Detter J.C."/>
            <person name="Han C."/>
            <person name="Land M.L."/>
            <person name="Hauser L."/>
            <person name="Kyrpides N."/>
            <person name="Mikhailova N."/>
            <person name="Muyzer G."/>
            <person name="Woyke T."/>
        </authorList>
    </citation>
    <scope>NUCLEOTIDE SEQUENCE [LARGE SCALE GENOMIC DNA]</scope>
    <source>
        <strain evidence="8">ASO3-1</strain>
    </source>
</reference>
<dbReference type="GO" id="GO:0003824">
    <property type="term" value="F:catalytic activity"/>
    <property type="evidence" value="ECO:0007669"/>
    <property type="project" value="InterPro"/>
</dbReference>
<evidence type="ECO:0000256" key="6">
    <source>
        <dbReference type="ARBA" id="ARBA00023014"/>
    </source>
</evidence>
<evidence type="ECO:0000259" key="7">
    <source>
        <dbReference type="PROSITE" id="PS51918"/>
    </source>
</evidence>
<name>D6SSE0_9BACT</name>
<dbReference type="Proteomes" id="UP000005496">
    <property type="component" value="Unassembled WGS sequence"/>
</dbReference>
<keyword evidence="6" id="KW-0411">Iron-sulfur</keyword>
<dbReference type="SFLD" id="SFLDG01091">
    <property type="entry name" value="uncharacterized_CHP01210-like"/>
    <property type="match status" value="1"/>
</dbReference>
<evidence type="ECO:0000313" key="8">
    <source>
        <dbReference type="EMBL" id="EFI33606.1"/>
    </source>
</evidence>
<comment type="caution">
    <text evidence="8">The sequence shown here is derived from an EMBL/GenBank/DDBJ whole genome shotgun (WGS) entry which is preliminary data.</text>
</comment>
<evidence type="ECO:0000256" key="5">
    <source>
        <dbReference type="ARBA" id="ARBA00023004"/>
    </source>
</evidence>
<comment type="cofactor">
    <cofactor evidence="1">
        <name>[4Fe-4S] cluster</name>
        <dbReference type="ChEBI" id="CHEBI:49883"/>
    </cofactor>
</comment>
<dbReference type="SUPFAM" id="SSF102114">
    <property type="entry name" value="Radical SAM enzymes"/>
    <property type="match status" value="1"/>
</dbReference>
<evidence type="ECO:0000256" key="2">
    <source>
        <dbReference type="ARBA" id="ARBA00022485"/>
    </source>
</evidence>
<keyword evidence="5" id="KW-0408">Iron</keyword>
<dbReference type="InterPro" id="IPR006638">
    <property type="entry name" value="Elp3/MiaA/NifB-like_rSAM"/>
</dbReference>
<dbReference type="InterPro" id="IPR023404">
    <property type="entry name" value="rSAM_horseshoe"/>
</dbReference>
<proteinExistence type="predicted"/>
<evidence type="ECO:0000256" key="1">
    <source>
        <dbReference type="ARBA" id="ARBA00001966"/>
    </source>
</evidence>
<dbReference type="SMART" id="SM00729">
    <property type="entry name" value="Elp3"/>
    <property type="match status" value="1"/>
</dbReference>
<dbReference type="Gene3D" id="3.80.30.20">
    <property type="entry name" value="tm_1862 like domain"/>
    <property type="match status" value="1"/>
</dbReference>
<keyword evidence="9" id="KW-1185">Reference proteome</keyword>
<dbReference type="SFLD" id="SFLDG01086">
    <property type="entry name" value="elongater_protein-like"/>
    <property type="match status" value="1"/>
</dbReference>
<dbReference type="Pfam" id="PF04055">
    <property type="entry name" value="Radical_SAM"/>
    <property type="match status" value="1"/>
</dbReference>
<dbReference type="OrthoDB" id="9801689at2"/>
<dbReference type="InterPro" id="IPR058240">
    <property type="entry name" value="rSAM_sf"/>
</dbReference>
<dbReference type="InterPro" id="IPR007197">
    <property type="entry name" value="rSAM"/>
</dbReference>
<dbReference type="GO" id="GO:0046872">
    <property type="term" value="F:metal ion binding"/>
    <property type="evidence" value="ECO:0007669"/>
    <property type="project" value="UniProtKB-KW"/>
</dbReference>
<evidence type="ECO:0000256" key="4">
    <source>
        <dbReference type="ARBA" id="ARBA00022723"/>
    </source>
</evidence>
<keyword evidence="2" id="KW-0004">4Fe-4S</keyword>
<dbReference type="Pfam" id="PF16199">
    <property type="entry name" value="Radical_SAM_C"/>
    <property type="match status" value="1"/>
</dbReference>
<organism evidence="8 9">
    <name type="scientific">Desulfonatronospira thiodismutans ASO3-1</name>
    <dbReference type="NCBI Taxonomy" id="555779"/>
    <lineage>
        <taxon>Bacteria</taxon>
        <taxon>Pseudomonadati</taxon>
        <taxon>Thermodesulfobacteriota</taxon>
        <taxon>Desulfovibrionia</taxon>
        <taxon>Desulfovibrionales</taxon>
        <taxon>Desulfonatronovibrionaceae</taxon>
        <taxon>Desulfonatronospira</taxon>
    </lineage>
</organism>
<dbReference type="SFLD" id="SFLDS00029">
    <property type="entry name" value="Radical_SAM"/>
    <property type="match status" value="1"/>
</dbReference>
<dbReference type="PANTHER" id="PTHR11135">
    <property type="entry name" value="HISTONE ACETYLTRANSFERASE-RELATED"/>
    <property type="match status" value="1"/>
</dbReference>
<sequence length="320" mass="35921">MDIYNTLSSHWRKKFNTRVQKIPLDAGFDCPNRDGTISDKGCIFCNPAGSGTGLYSSGMSLEQQYQYWRTKYLSRHPEALFAAYLQSFSNTYGPAFRIKNCLKELASLPGLEVLCTGTRPDCLDQEKMRILAGFQAKETWLEMGLQSSRPETLKRINRGHTPDDFAHACRMAHREGLKVCAHVIAGLPGENLEDFLETVDFINLLPVQGIKVHNIYVCKNTPLAGWWRQGLFTPLSREEYVNWAVAALSRLRPDIVVHRLTGDPSGDELLTPEWSRDKTTTINSIKKSMQSRDLKQGADCRLSADVASADALSTCASRQE</sequence>
<dbReference type="AlphaFoldDB" id="D6SSE0"/>
<dbReference type="PANTHER" id="PTHR11135:SF1">
    <property type="entry name" value="PROTEIN YHCC"/>
    <property type="match status" value="1"/>
</dbReference>
<dbReference type="InterPro" id="IPR005911">
    <property type="entry name" value="YhcC-like"/>
</dbReference>
<dbReference type="EMBL" id="ACJN02000003">
    <property type="protein sequence ID" value="EFI33606.1"/>
    <property type="molecule type" value="Genomic_DNA"/>
</dbReference>
<dbReference type="NCBIfam" id="TIGR01212">
    <property type="entry name" value="TIGR01212 family radical SAM protein"/>
    <property type="match status" value="1"/>
</dbReference>
<accession>D6SSE0</accession>
<keyword evidence="4" id="KW-0479">Metal-binding</keyword>
<protein>
    <recommendedName>
        <fullName evidence="7">Radical SAM core domain-containing protein</fullName>
    </recommendedName>
</protein>
<dbReference type="InterPro" id="IPR032432">
    <property type="entry name" value="Radical_SAM_C"/>
</dbReference>
<dbReference type="RefSeq" id="WP_008870956.1">
    <property type="nucleotide sequence ID" value="NZ_ACJN02000003.1"/>
</dbReference>
<evidence type="ECO:0000256" key="3">
    <source>
        <dbReference type="ARBA" id="ARBA00022691"/>
    </source>
</evidence>
<dbReference type="InterPro" id="IPR039661">
    <property type="entry name" value="ELP3"/>
</dbReference>
<dbReference type="PROSITE" id="PS51918">
    <property type="entry name" value="RADICAL_SAM"/>
    <property type="match status" value="1"/>
</dbReference>
<feature type="domain" description="Radical SAM core" evidence="7">
    <location>
        <begin position="14"/>
        <end position="263"/>
    </location>
</feature>